<keyword evidence="2" id="KW-1185">Reference proteome</keyword>
<accession>A0A6V8HTN7</accession>
<dbReference type="AlphaFoldDB" id="A0A6V8HTN7"/>
<protein>
    <submittedName>
        <fullName evidence="1">Uncharacterized protein</fullName>
    </submittedName>
</protein>
<evidence type="ECO:0000313" key="2">
    <source>
        <dbReference type="Proteomes" id="UP000053095"/>
    </source>
</evidence>
<dbReference type="EMBL" id="DF933856">
    <property type="protein sequence ID" value="GAM43901.1"/>
    <property type="molecule type" value="Genomic_DNA"/>
</dbReference>
<gene>
    <name evidence="1" type="ORF">TCE0_060f19091</name>
</gene>
<sequence>MGPWSLHWASPFHSWDFQTADSEVTRNLKSKWTQSSLKVAVDLNSDFILFCTGEGIKCGPTTPEEPTTFWHDDPENMALDKIEMGDGITAELANDMRFFVRKIRGYLGSLFLILVAPEIKSKY</sequence>
<dbReference type="Proteomes" id="UP000053095">
    <property type="component" value="Unassembled WGS sequence"/>
</dbReference>
<evidence type="ECO:0000313" key="1">
    <source>
        <dbReference type="EMBL" id="GAM43901.1"/>
    </source>
</evidence>
<name>A0A6V8HTN7_TALPI</name>
<reference evidence="2" key="1">
    <citation type="journal article" date="2015" name="Genome Announc.">
        <title>Draft genome sequence of Talaromyces cellulolyticus strain Y-94, a source of lignocellulosic biomass-degrading enzymes.</title>
        <authorList>
            <person name="Fujii T."/>
            <person name="Koike H."/>
            <person name="Sawayama S."/>
            <person name="Yano S."/>
            <person name="Inoue H."/>
        </authorList>
    </citation>
    <scope>NUCLEOTIDE SEQUENCE [LARGE SCALE GENOMIC DNA]</scope>
    <source>
        <strain evidence="2">Y-94</strain>
    </source>
</reference>
<proteinExistence type="predicted"/>
<organism evidence="1 2">
    <name type="scientific">Talaromyces pinophilus</name>
    <name type="common">Penicillium pinophilum</name>
    <dbReference type="NCBI Taxonomy" id="128442"/>
    <lineage>
        <taxon>Eukaryota</taxon>
        <taxon>Fungi</taxon>
        <taxon>Dikarya</taxon>
        <taxon>Ascomycota</taxon>
        <taxon>Pezizomycotina</taxon>
        <taxon>Eurotiomycetes</taxon>
        <taxon>Eurotiomycetidae</taxon>
        <taxon>Eurotiales</taxon>
        <taxon>Trichocomaceae</taxon>
        <taxon>Talaromyces</taxon>
        <taxon>Talaromyces sect. Talaromyces</taxon>
    </lineage>
</organism>
<comment type="caution">
    <text evidence="1">The sequence shown here is derived from an EMBL/GenBank/DDBJ whole genome shotgun (WGS) entry which is preliminary data.</text>
</comment>